<name>A0A428QY39_9HYPO</name>
<comment type="caution">
    <text evidence="1">The sequence shown here is derived from an EMBL/GenBank/DDBJ whole genome shotgun (WGS) entry which is preliminary data.</text>
</comment>
<reference evidence="1 2" key="1">
    <citation type="submission" date="2017-06" db="EMBL/GenBank/DDBJ databases">
        <title>Comparative genomic analysis of Ambrosia Fusariam Clade fungi.</title>
        <authorList>
            <person name="Stajich J.E."/>
            <person name="Carrillo J."/>
            <person name="Kijimoto T."/>
            <person name="Eskalen A."/>
            <person name="O'Donnell K."/>
            <person name="Kasson M."/>
        </authorList>
    </citation>
    <scope>NUCLEOTIDE SEQUENCE [LARGE SCALE GENOMIC DNA]</scope>
    <source>
        <strain evidence="1 2">NRRL62584</strain>
    </source>
</reference>
<gene>
    <name evidence="1" type="ORF">CEP54_001911</name>
</gene>
<organism evidence="1 2">
    <name type="scientific">Fusarium duplospermum</name>
    <dbReference type="NCBI Taxonomy" id="1325734"/>
    <lineage>
        <taxon>Eukaryota</taxon>
        <taxon>Fungi</taxon>
        <taxon>Dikarya</taxon>
        <taxon>Ascomycota</taxon>
        <taxon>Pezizomycotina</taxon>
        <taxon>Sordariomycetes</taxon>
        <taxon>Hypocreomycetidae</taxon>
        <taxon>Hypocreales</taxon>
        <taxon>Nectriaceae</taxon>
        <taxon>Fusarium</taxon>
        <taxon>Fusarium solani species complex</taxon>
    </lineage>
</organism>
<protein>
    <submittedName>
        <fullName evidence="1">Uncharacterized protein</fullName>
    </submittedName>
</protein>
<evidence type="ECO:0000313" key="1">
    <source>
        <dbReference type="EMBL" id="RSL70235.1"/>
    </source>
</evidence>
<accession>A0A428QY39</accession>
<proteinExistence type="predicted"/>
<sequence length="78" mass="9025">MMPQLHYEMQQKTAQHSTQYFPAELSVSCQPDTVFFLGTASTNPDQPRRLESHDHWVDCETETGQGTRPARRTIAEFR</sequence>
<dbReference type="EMBL" id="NKCI01000010">
    <property type="protein sequence ID" value="RSL70235.1"/>
    <property type="molecule type" value="Genomic_DNA"/>
</dbReference>
<evidence type="ECO:0000313" key="2">
    <source>
        <dbReference type="Proteomes" id="UP000288168"/>
    </source>
</evidence>
<dbReference type="AlphaFoldDB" id="A0A428QY39"/>
<keyword evidence="2" id="KW-1185">Reference proteome</keyword>
<dbReference type="Proteomes" id="UP000288168">
    <property type="component" value="Unassembled WGS sequence"/>
</dbReference>